<protein>
    <submittedName>
        <fullName evidence="1">Uncharacterized protein</fullName>
    </submittedName>
</protein>
<dbReference type="Proteomes" id="UP000324222">
    <property type="component" value="Unassembled WGS sequence"/>
</dbReference>
<proteinExistence type="predicted"/>
<reference evidence="1 2" key="1">
    <citation type="submission" date="2019-05" db="EMBL/GenBank/DDBJ databases">
        <title>Another draft genome of Portunus trituberculatus and its Hox gene families provides insights of decapod evolution.</title>
        <authorList>
            <person name="Jeong J.-H."/>
            <person name="Song I."/>
            <person name="Kim S."/>
            <person name="Choi T."/>
            <person name="Kim D."/>
            <person name="Ryu S."/>
            <person name="Kim W."/>
        </authorList>
    </citation>
    <scope>NUCLEOTIDE SEQUENCE [LARGE SCALE GENOMIC DNA]</scope>
    <source>
        <tissue evidence="1">Muscle</tissue>
    </source>
</reference>
<organism evidence="1 2">
    <name type="scientific">Portunus trituberculatus</name>
    <name type="common">Swimming crab</name>
    <name type="synonym">Neptunus trituberculatus</name>
    <dbReference type="NCBI Taxonomy" id="210409"/>
    <lineage>
        <taxon>Eukaryota</taxon>
        <taxon>Metazoa</taxon>
        <taxon>Ecdysozoa</taxon>
        <taxon>Arthropoda</taxon>
        <taxon>Crustacea</taxon>
        <taxon>Multicrustacea</taxon>
        <taxon>Malacostraca</taxon>
        <taxon>Eumalacostraca</taxon>
        <taxon>Eucarida</taxon>
        <taxon>Decapoda</taxon>
        <taxon>Pleocyemata</taxon>
        <taxon>Brachyura</taxon>
        <taxon>Eubrachyura</taxon>
        <taxon>Portunoidea</taxon>
        <taxon>Portunidae</taxon>
        <taxon>Portuninae</taxon>
        <taxon>Portunus</taxon>
    </lineage>
</organism>
<evidence type="ECO:0000313" key="1">
    <source>
        <dbReference type="EMBL" id="MPC83580.1"/>
    </source>
</evidence>
<keyword evidence="2" id="KW-1185">Reference proteome</keyword>
<dbReference type="EMBL" id="VSRR010062876">
    <property type="protein sequence ID" value="MPC83580.1"/>
    <property type="molecule type" value="Genomic_DNA"/>
</dbReference>
<sequence length="69" mass="7828">MLMIHVYVARNSYYYSRPFLAALPACLLPSRPGTTQGTISARGRAVDLRRVYPCDTPHPQWRPPITLTL</sequence>
<comment type="caution">
    <text evidence="1">The sequence shown here is derived from an EMBL/GenBank/DDBJ whole genome shotgun (WGS) entry which is preliminary data.</text>
</comment>
<dbReference type="AlphaFoldDB" id="A0A5B7IGL9"/>
<gene>
    <name evidence="1" type="ORF">E2C01_078292</name>
</gene>
<evidence type="ECO:0000313" key="2">
    <source>
        <dbReference type="Proteomes" id="UP000324222"/>
    </source>
</evidence>
<name>A0A5B7IGL9_PORTR</name>
<accession>A0A5B7IGL9</accession>